<dbReference type="OrthoDB" id="398435at2"/>
<evidence type="ECO:0000313" key="5">
    <source>
        <dbReference type="EMBL" id="TDB58741.1"/>
    </source>
</evidence>
<dbReference type="GO" id="GO:0004519">
    <property type="term" value="F:endonuclease activity"/>
    <property type="evidence" value="ECO:0007669"/>
    <property type="project" value="UniProtKB-KW"/>
</dbReference>
<evidence type="ECO:0000256" key="1">
    <source>
        <dbReference type="ARBA" id="ARBA00010923"/>
    </source>
</evidence>
<keyword evidence="2" id="KW-0680">Restriction system</keyword>
<accession>A0A1H2PAQ9</accession>
<keyword evidence="5" id="KW-0378">Hydrolase</keyword>
<dbReference type="InterPro" id="IPR051212">
    <property type="entry name" value="Type-I_RE_S_subunit"/>
</dbReference>
<dbReference type="RefSeq" id="WP_093226823.1">
    <property type="nucleotide sequence ID" value="NZ_LT629803.1"/>
</dbReference>
<gene>
    <name evidence="5" type="ORF">EIY72_20770</name>
</gene>
<dbReference type="PANTHER" id="PTHR43140:SF1">
    <property type="entry name" value="TYPE I RESTRICTION ENZYME ECOKI SPECIFICITY SUBUNIT"/>
    <property type="match status" value="1"/>
</dbReference>
<reference evidence="6" key="1">
    <citation type="journal article" date="2019" name="bioRxiv">
        <title>Bacterially produced spermidine induces plant systemic susceptibility to pathogens.</title>
        <authorList>
            <person name="Melnyk R.A."/>
            <person name="Beskrovnaya P.A."/>
            <person name="Liu Z."/>
            <person name="Song Y."/>
            <person name="Haney C.H."/>
        </authorList>
    </citation>
    <scope>NUCLEOTIDE SEQUENCE [LARGE SCALE GENOMIC DNA]</scope>
    <source>
        <strain evidence="6">Dha-51</strain>
    </source>
</reference>
<dbReference type="PANTHER" id="PTHR43140">
    <property type="entry name" value="TYPE-1 RESTRICTION ENZYME ECOKI SPECIFICITY PROTEIN"/>
    <property type="match status" value="1"/>
</dbReference>
<feature type="domain" description="Type I restriction modification DNA specificity" evidence="4">
    <location>
        <begin position="479"/>
        <end position="565"/>
    </location>
</feature>
<dbReference type="Proteomes" id="UP000295254">
    <property type="component" value="Unassembled WGS sequence"/>
</dbReference>
<comment type="similarity">
    <text evidence="1">Belongs to the type-I restriction system S methylase family.</text>
</comment>
<keyword evidence="3" id="KW-0238">DNA-binding</keyword>
<dbReference type="Gene3D" id="3.90.220.20">
    <property type="entry name" value="DNA methylase specificity domains"/>
    <property type="match status" value="2"/>
</dbReference>
<name>A0A1H2PAQ9_PSEVA</name>
<organism evidence="5 6">
    <name type="scientific">Pseudomonas vancouverensis</name>
    <dbReference type="NCBI Taxonomy" id="95300"/>
    <lineage>
        <taxon>Bacteria</taxon>
        <taxon>Pseudomonadati</taxon>
        <taxon>Pseudomonadota</taxon>
        <taxon>Gammaproteobacteria</taxon>
        <taxon>Pseudomonadales</taxon>
        <taxon>Pseudomonadaceae</taxon>
        <taxon>Pseudomonas</taxon>
    </lineage>
</organism>
<protein>
    <submittedName>
        <fullName evidence="5">Restriction endonuclease subunit S</fullName>
    </submittedName>
</protein>
<keyword evidence="5" id="KW-0255">Endonuclease</keyword>
<dbReference type="InterPro" id="IPR000055">
    <property type="entry name" value="Restrct_endonuc_typeI_TRD"/>
</dbReference>
<dbReference type="Pfam" id="PF01420">
    <property type="entry name" value="Methylase_S"/>
    <property type="match status" value="2"/>
</dbReference>
<comment type="caution">
    <text evidence="5">The sequence shown here is derived from an EMBL/GenBank/DDBJ whole genome shotgun (WGS) entry which is preliminary data.</text>
</comment>
<dbReference type="STRING" id="95300.SAMN05216558_4421"/>
<evidence type="ECO:0000259" key="4">
    <source>
        <dbReference type="Pfam" id="PF01420"/>
    </source>
</evidence>
<evidence type="ECO:0000313" key="6">
    <source>
        <dbReference type="Proteomes" id="UP000295254"/>
    </source>
</evidence>
<dbReference type="EMBL" id="RRZK01000029">
    <property type="protein sequence ID" value="TDB58741.1"/>
    <property type="molecule type" value="Genomic_DNA"/>
</dbReference>
<dbReference type="GO" id="GO:0003677">
    <property type="term" value="F:DNA binding"/>
    <property type="evidence" value="ECO:0007669"/>
    <property type="project" value="UniProtKB-KW"/>
</dbReference>
<dbReference type="GO" id="GO:0009307">
    <property type="term" value="P:DNA restriction-modification system"/>
    <property type="evidence" value="ECO:0007669"/>
    <property type="project" value="UniProtKB-KW"/>
</dbReference>
<keyword evidence="6" id="KW-1185">Reference proteome</keyword>
<dbReference type="CDD" id="cd17261">
    <property type="entry name" value="RMtype1_S_EcoKI-TRD2-CR2_like"/>
    <property type="match status" value="1"/>
</dbReference>
<proteinExistence type="inferred from homology"/>
<evidence type="ECO:0000256" key="2">
    <source>
        <dbReference type="ARBA" id="ARBA00022747"/>
    </source>
</evidence>
<sequence length="672" mass="75259">MGAEQLVTDNIGLWTSAIRAKATQGRGSNKKRELYGIKKLRELILELAVRGKLVPQDPNDEPASEFLERIADAKTQLIKDKKIKKAKILSEIKNKDVSFPLPAKWQWVKLGDLVEMYNGRAFKSSDWATTGLPIVRIQNLNNEKAEFNYFDGDLADHHRIDNGSFLISWSGTPGTSFGAFIWTRGKAALNQHINKCVFHTDEINLVFMRLAVNGCMNHFIEMAQGAVGLKHVTIGTLNNAIFGFPPLSEQERIVAKVDELMGLCDQLEQHTEAGIEAHQVLVETLLESLTNAKDDIDLSENWGRLSEHFDTLITTDFAVEQLKKAILQLAVMGKLVPQDPAQEPASELLKRIVADKKQLINEGKIRTTTPLPEITVEEKPYSLPKGWEWCRIDTLTKYSEAGWSPKCHDFAREKNAWGVLKISAVTWGEFKPQENKRLPDNLEPRPELEVRENDFLISRANTPELVARSVVVPFGTETKLMMSDKIIRFTFSEHVSPSYLSLANNSQCSRAYYARIAGGTSSSMKNVSRHQIQMLAIALPPLEEQIRIVDKVNQLLAMCDQLKARLCEVQTTQLNLAQAVVYGVIGEPVKGTEAPESNTNDMKITTTLSLNHEDFEDDAIIAPIILELGGSADAKDVWGKTRLSLPEFYAQLKLEIDALYIKKPASAEFKEA</sequence>
<feature type="domain" description="Type I restriction modification DNA specificity" evidence="4">
    <location>
        <begin position="102"/>
        <end position="276"/>
    </location>
</feature>
<dbReference type="REBASE" id="163206">
    <property type="entry name" value="S.Pva3656ORF4420P"/>
</dbReference>
<dbReference type="SUPFAM" id="SSF116734">
    <property type="entry name" value="DNA methylase specificity domain"/>
    <property type="match status" value="2"/>
</dbReference>
<dbReference type="CDD" id="cd17254">
    <property type="entry name" value="RMtype1_S_FclI-TRD1-CR1_like"/>
    <property type="match status" value="1"/>
</dbReference>
<keyword evidence="5" id="KW-0540">Nuclease</keyword>
<dbReference type="AlphaFoldDB" id="A0A1H2PAQ9"/>
<evidence type="ECO:0000256" key="3">
    <source>
        <dbReference type="ARBA" id="ARBA00023125"/>
    </source>
</evidence>
<dbReference type="InterPro" id="IPR044946">
    <property type="entry name" value="Restrct_endonuc_typeI_TRD_sf"/>
</dbReference>